<dbReference type="Pfam" id="PF01522">
    <property type="entry name" value="Polysacc_deac_1"/>
    <property type="match status" value="1"/>
</dbReference>
<reference evidence="4" key="1">
    <citation type="submission" date="2020-10" db="EMBL/GenBank/DDBJ databases">
        <authorList>
            <person name="Gilroy R."/>
        </authorList>
    </citation>
    <scope>NUCLEOTIDE SEQUENCE</scope>
    <source>
        <strain evidence="4">1063</strain>
    </source>
</reference>
<protein>
    <submittedName>
        <fullName evidence="4">Polysaccharide deacetylase family protein</fullName>
    </submittedName>
</protein>
<evidence type="ECO:0000256" key="1">
    <source>
        <dbReference type="ARBA" id="ARBA00022723"/>
    </source>
</evidence>
<dbReference type="GO" id="GO:0016020">
    <property type="term" value="C:membrane"/>
    <property type="evidence" value="ECO:0007669"/>
    <property type="project" value="TreeGrafter"/>
</dbReference>
<evidence type="ECO:0000259" key="3">
    <source>
        <dbReference type="PROSITE" id="PS51677"/>
    </source>
</evidence>
<dbReference type="InterPro" id="IPR050248">
    <property type="entry name" value="Polysacc_deacetylase_ArnD"/>
</dbReference>
<dbReference type="GO" id="GO:0046872">
    <property type="term" value="F:metal ion binding"/>
    <property type="evidence" value="ECO:0007669"/>
    <property type="project" value="UniProtKB-KW"/>
</dbReference>
<comment type="caution">
    <text evidence="4">The sequence shown here is derived from an EMBL/GenBank/DDBJ whole genome shotgun (WGS) entry which is preliminary data.</text>
</comment>
<evidence type="ECO:0000256" key="2">
    <source>
        <dbReference type="ARBA" id="ARBA00022801"/>
    </source>
</evidence>
<dbReference type="AlphaFoldDB" id="A0A9D1L2I6"/>
<dbReference type="PROSITE" id="PS51677">
    <property type="entry name" value="NODB"/>
    <property type="match status" value="1"/>
</dbReference>
<keyword evidence="1" id="KW-0479">Metal-binding</keyword>
<organism evidence="4 5">
    <name type="scientific">Candidatus Limadaptatus stercorigallinarum</name>
    <dbReference type="NCBI Taxonomy" id="2840845"/>
    <lineage>
        <taxon>Bacteria</taxon>
        <taxon>Bacillati</taxon>
        <taxon>Bacillota</taxon>
        <taxon>Clostridia</taxon>
        <taxon>Eubacteriales</taxon>
        <taxon>Candidatus Limadaptatus</taxon>
    </lineage>
</organism>
<dbReference type="SUPFAM" id="SSF88713">
    <property type="entry name" value="Glycoside hydrolase/deacetylase"/>
    <property type="match status" value="1"/>
</dbReference>
<accession>A0A9D1L2I6</accession>
<sequence length="250" mass="27022">MKERRFRLVTSNLIICAVLGLVLASALFALTPETPAAVEANNAVYEGNPESGRVALMFNVYEGTEYVEEIARLISERGWNTTFFVGGKWAEKNGDTVVRLAAEGFELGNHGYLHRDHAKLDAAGNREEIVITEKLLRAILSDLSDEQADAAVPPLFAPPSGSLGNTMFEVCEELGYTVIMWTRDTIDWRDHDAALIAERALKGIKAGDLILLHPTEKTVEALPSILDGIAAAGLTADTVTATLSATANEP</sequence>
<dbReference type="PANTHER" id="PTHR10587">
    <property type="entry name" value="GLYCOSYL TRANSFERASE-RELATED"/>
    <property type="match status" value="1"/>
</dbReference>
<dbReference type="Gene3D" id="3.20.20.370">
    <property type="entry name" value="Glycoside hydrolase/deacetylase"/>
    <property type="match status" value="1"/>
</dbReference>
<evidence type="ECO:0000313" key="4">
    <source>
        <dbReference type="EMBL" id="HIU20918.1"/>
    </source>
</evidence>
<dbReference type="GO" id="GO:0016810">
    <property type="term" value="F:hydrolase activity, acting on carbon-nitrogen (but not peptide) bonds"/>
    <property type="evidence" value="ECO:0007669"/>
    <property type="project" value="InterPro"/>
</dbReference>
<gene>
    <name evidence="4" type="ORF">IAD51_01580</name>
</gene>
<proteinExistence type="predicted"/>
<reference evidence="4" key="2">
    <citation type="journal article" date="2021" name="PeerJ">
        <title>Extensive microbial diversity within the chicken gut microbiome revealed by metagenomics and culture.</title>
        <authorList>
            <person name="Gilroy R."/>
            <person name="Ravi A."/>
            <person name="Getino M."/>
            <person name="Pursley I."/>
            <person name="Horton D.L."/>
            <person name="Alikhan N.F."/>
            <person name="Baker D."/>
            <person name="Gharbi K."/>
            <person name="Hall N."/>
            <person name="Watson M."/>
            <person name="Adriaenssens E.M."/>
            <person name="Foster-Nyarko E."/>
            <person name="Jarju S."/>
            <person name="Secka A."/>
            <person name="Antonio M."/>
            <person name="Oren A."/>
            <person name="Chaudhuri R.R."/>
            <person name="La Ragione R."/>
            <person name="Hildebrand F."/>
            <person name="Pallen M.J."/>
        </authorList>
    </citation>
    <scope>NUCLEOTIDE SEQUENCE</scope>
    <source>
        <strain evidence="4">1063</strain>
    </source>
</reference>
<evidence type="ECO:0000313" key="5">
    <source>
        <dbReference type="Proteomes" id="UP000824088"/>
    </source>
</evidence>
<dbReference type="GO" id="GO:0005975">
    <property type="term" value="P:carbohydrate metabolic process"/>
    <property type="evidence" value="ECO:0007669"/>
    <property type="project" value="InterPro"/>
</dbReference>
<keyword evidence="2" id="KW-0378">Hydrolase</keyword>
<dbReference type="PANTHER" id="PTHR10587:SF133">
    <property type="entry name" value="CHITIN DEACETYLASE 1-RELATED"/>
    <property type="match status" value="1"/>
</dbReference>
<dbReference type="Proteomes" id="UP000824088">
    <property type="component" value="Unassembled WGS sequence"/>
</dbReference>
<name>A0A9D1L2I6_9FIRM</name>
<dbReference type="EMBL" id="DVMN01000029">
    <property type="protein sequence ID" value="HIU20918.1"/>
    <property type="molecule type" value="Genomic_DNA"/>
</dbReference>
<dbReference type="InterPro" id="IPR011330">
    <property type="entry name" value="Glyco_hydro/deAcase_b/a-brl"/>
</dbReference>
<dbReference type="InterPro" id="IPR002509">
    <property type="entry name" value="NODB_dom"/>
</dbReference>
<feature type="domain" description="NodB homology" evidence="3">
    <location>
        <begin position="52"/>
        <end position="237"/>
    </location>
</feature>